<dbReference type="PANTHER" id="PTHR48287">
    <property type="entry name" value="ARM REPEAT SUPERFAMILY PROTEIN"/>
    <property type="match status" value="1"/>
</dbReference>
<dbReference type="AlphaFoldDB" id="A0A564Z005"/>
<evidence type="ECO:0000313" key="3">
    <source>
        <dbReference type="Proteomes" id="UP000321570"/>
    </source>
</evidence>
<dbReference type="Proteomes" id="UP000321570">
    <property type="component" value="Unassembled WGS sequence"/>
</dbReference>
<accession>A0A564Z005</accession>
<feature type="domain" description="RRP12 N-terminal HEAT" evidence="1">
    <location>
        <begin position="38"/>
        <end position="246"/>
    </location>
</feature>
<evidence type="ECO:0000259" key="1">
    <source>
        <dbReference type="Pfam" id="PF25772"/>
    </source>
</evidence>
<organism evidence="2 3">
    <name type="scientific">Hymenolepis diminuta</name>
    <name type="common">Rat tapeworm</name>
    <dbReference type="NCBI Taxonomy" id="6216"/>
    <lineage>
        <taxon>Eukaryota</taxon>
        <taxon>Metazoa</taxon>
        <taxon>Spiralia</taxon>
        <taxon>Lophotrochozoa</taxon>
        <taxon>Platyhelminthes</taxon>
        <taxon>Cestoda</taxon>
        <taxon>Eucestoda</taxon>
        <taxon>Cyclophyllidea</taxon>
        <taxon>Hymenolepididae</taxon>
        <taxon>Hymenolepis</taxon>
    </lineage>
</organism>
<protein>
    <recommendedName>
        <fullName evidence="1">RRP12 N-terminal HEAT domain-containing protein</fullName>
    </recommendedName>
</protein>
<reference evidence="2 3" key="1">
    <citation type="submission" date="2019-07" db="EMBL/GenBank/DDBJ databases">
        <authorList>
            <person name="Jastrzebski P J."/>
            <person name="Paukszto L."/>
            <person name="Jastrzebski P J."/>
        </authorList>
    </citation>
    <scope>NUCLEOTIDE SEQUENCE [LARGE SCALE GENOMIC DNA]</scope>
    <source>
        <strain evidence="2 3">WMS-il1</strain>
    </source>
</reference>
<dbReference type="PANTHER" id="PTHR48287:SF1">
    <property type="entry name" value="ARM REPEAT SUPERFAMILY PROTEIN"/>
    <property type="match status" value="1"/>
</dbReference>
<dbReference type="Pfam" id="PF25772">
    <property type="entry name" value="HEAT_RRP12_N"/>
    <property type="match status" value="1"/>
</dbReference>
<keyword evidence="3" id="KW-1185">Reference proteome</keyword>
<dbReference type="InterPro" id="IPR052087">
    <property type="entry name" value="RRP12"/>
</dbReference>
<name>A0A564Z005_HYMDI</name>
<dbReference type="InterPro" id="IPR057860">
    <property type="entry name" value="HEAT_RRP12_N"/>
</dbReference>
<feature type="non-terminal residue" evidence="2">
    <location>
        <position position="249"/>
    </location>
</feature>
<dbReference type="SUPFAM" id="SSF48371">
    <property type="entry name" value="ARM repeat"/>
    <property type="match status" value="1"/>
</dbReference>
<dbReference type="InterPro" id="IPR016024">
    <property type="entry name" value="ARM-type_fold"/>
</dbReference>
<evidence type="ECO:0000313" key="2">
    <source>
        <dbReference type="EMBL" id="VUZ52805.1"/>
    </source>
</evidence>
<gene>
    <name evidence="2" type="ORF">WMSIL1_LOCUS11251</name>
</gene>
<proteinExistence type="predicted"/>
<dbReference type="EMBL" id="CABIJS010000532">
    <property type="protein sequence ID" value="VUZ52805.1"/>
    <property type="molecule type" value="Genomic_DNA"/>
</dbReference>
<sequence length="249" mass="27859">MMSVSGETFASWATHVTRCSNPTFNRVVDRLWSNPSLQKSVLAVLSGITKTIQDQNGKESGSEYYAVLLSLLNTESNTKTAEAYLLQLVVSKAVPARLLRSKCAEATKTITNVLSAALKEDIIDTILCKSLLVSLGRILAAQPTDEWSSESLRHTYRIFFQFIEHENATLRRTAQKMIAHLLIFTVSAEDDFHPLCHRTILHVCKNIRQQYSELSGLIRTTDTGCGRLLYNLSLLKSIICLIPEKDVKT</sequence>